<keyword evidence="10" id="KW-0812">Transmembrane</keyword>
<feature type="domain" description="Ig-like" evidence="14">
    <location>
        <begin position="530"/>
        <end position="609"/>
    </location>
</feature>
<dbReference type="InterPro" id="IPR029021">
    <property type="entry name" value="Prot-tyrosine_phosphatase-like"/>
</dbReference>
<dbReference type="InterPro" id="IPR013783">
    <property type="entry name" value="Ig-like_fold"/>
</dbReference>
<feature type="domain" description="Ig-like" evidence="14">
    <location>
        <begin position="435"/>
        <end position="510"/>
    </location>
</feature>
<keyword evidence="17" id="KW-1185">Reference proteome</keyword>
<evidence type="ECO:0000256" key="1">
    <source>
        <dbReference type="ARBA" id="ARBA00004167"/>
    </source>
</evidence>
<feature type="domain" description="Fibronectin type-III" evidence="15">
    <location>
        <begin position="733"/>
        <end position="824"/>
    </location>
</feature>
<dbReference type="SUPFAM" id="SSF48726">
    <property type="entry name" value="Immunoglobulin"/>
    <property type="match status" value="5"/>
</dbReference>
<comment type="similarity">
    <text evidence="2">Belongs to the protein-tyrosine phosphatase family.</text>
</comment>
<dbReference type="SMART" id="SM00194">
    <property type="entry name" value="PTPc"/>
    <property type="match status" value="2"/>
</dbReference>
<evidence type="ECO:0000313" key="17">
    <source>
        <dbReference type="Proteomes" id="UP000828390"/>
    </source>
</evidence>
<dbReference type="EMBL" id="JAIWYP010000006">
    <property type="protein sequence ID" value="KAH3814180.1"/>
    <property type="molecule type" value="Genomic_DNA"/>
</dbReference>
<evidence type="ECO:0000259" key="13">
    <source>
        <dbReference type="PROSITE" id="PS50056"/>
    </source>
</evidence>
<dbReference type="InterPro" id="IPR003595">
    <property type="entry name" value="Tyr_Pase_cat"/>
</dbReference>
<comment type="subcellular location">
    <subcellularLocation>
        <location evidence="1">Membrane</location>
        <topology evidence="1">Single-pass membrane protein</topology>
    </subcellularLocation>
</comment>
<reference evidence="16" key="2">
    <citation type="submission" date="2020-11" db="EMBL/GenBank/DDBJ databases">
        <authorList>
            <person name="McCartney M.A."/>
            <person name="Auch B."/>
            <person name="Kono T."/>
            <person name="Mallez S."/>
            <person name="Becker A."/>
            <person name="Gohl D.M."/>
            <person name="Silverstein K.A.T."/>
            <person name="Koren S."/>
            <person name="Bechman K.B."/>
            <person name="Herman A."/>
            <person name="Abrahante J.E."/>
            <person name="Garbe J."/>
        </authorList>
    </citation>
    <scope>NUCLEOTIDE SEQUENCE</scope>
    <source>
        <strain evidence="16">Duluth1</strain>
        <tissue evidence="16">Whole animal</tissue>
    </source>
</reference>
<evidence type="ECO:0000256" key="5">
    <source>
        <dbReference type="ARBA" id="ARBA00022801"/>
    </source>
</evidence>
<evidence type="ECO:0000256" key="3">
    <source>
        <dbReference type="ARBA" id="ARBA00013064"/>
    </source>
</evidence>
<feature type="compositionally biased region" description="Basic and acidic residues" evidence="9">
    <location>
        <begin position="928"/>
        <end position="940"/>
    </location>
</feature>
<feature type="compositionally biased region" description="Low complexity" evidence="9">
    <location>
        <begin position="974"/>
        <end position="991"/>
    </location>
</feature>
<dbReference type="Pfam" id="PF00102">
    <property type="entry name" value="Y_phosphatase"/>
    <property type="match status" value="2"/>
</dbReference>
<dbReference type="Proteomes" id="UP000828390">
    <property type="component" value="Unassembled WGS sequence"/>
</dbReference>
<dbReference type="GO" id="GO:0016020">
    <property type="term" value="C:membrane"/>
    <property type="evidence" value="ECO:0007669"/>
    <property type="project" value="UniProtKB-SubCell"/>
</dbReference>
<feature type="compositionally biased region" description="Basic and acidic residues" evidence="9">
    <location>
        <begin position="896"/>
        <end position="917"/>
    </location>
</feature>
<dbReference type="CDD" id="cd00047">
    <property type="entry name" value="PTPc"/>
    <property type="match status" value="1"/>
</dbReference>
<organism evidence="16 17">
    <name type="scientific">Dreissena polymorpha</name>
    <name type="common">Zebra mussel</name>
    <name type="synonym">Mytilus polymorpha</name>
    <dbReference type="NCBI Taxonomy" id="45954"/>
    <lineage>
        <taxon>Eukaryota</taxon>
        <taxon>Metazoa</taxon>
        <taxon>Spiralia</taxon>
        <taxon>Lophotrochozoa</taxon>
        <taxon>Mollusca</taxon>
        <taxon>Bivalvia</taxon>
        <taxon>Autobranchia</taxon>
        <taxon>Heteroconchia</taxon>
        <taxon>Euheterodonta</taxon>
        <taxon>Imparidentia</taxon>
        <taxon>Neoheterodontei</taxon>
        <taxon>Myida</taxon>
        <taxon>Dreissenoidea</taxon>
        <taxon>Dreissenidae</taxon>
        <taxon>Dreissena</taxon>
    </lineage>
</organism>
<dbReference type="GO" id="GO:0004725">
    <property type="term" value="F:protein tyrosine phosphatase activity"/>
    <property type="evidence" value="ECO:0007669"/>
    <property type="project" value="UniProtKB-EC"/>
</dbReference>
<proteinExistence type="inferred from homology"/>
<dbReference type="PROSITE" id="PS50056">
    <property type="entry name" value="TYR_PHOSPHATASE_2"/>
    <property type="match status" value="2"/>
</dbReference>
<dbReference type="SMART" id="SM00060">
    <property type="entry name" value="FN3"/>
    <property type="match status" value="1"/>
</dbReference>
<dbReference type="InterPro" id="IPR036179">
    <property type="entry name" value="Ig-like_dom_sf"/>
</dbReference>
<accession>A0A9D4GBQ4</accession>
<dbReference type="InterPro" id="IPR050348">
    <property type="entry name" value="Protein-Tyr_Phosphatase"/>
</dbReference>
<dbReference type="FunFam" id="3.90.190.10:FF:000102">
    <property type="entry name" value="Receptor-type tyrosine-protein phosphatase"/>
    <property type="match status" value="1"/>
</dbReference>
<evidence type="ECO:0000256" key="10">
    <source>
        <dbReference type="SAM" id="Phobius"/>
    </source>
</evidence>
<keyword evidence="7 10" id="KW-0472">Membrane</keyword>
<feature type="transmembrane region" description="Helical" evidence="10">
    <location>
        <begin position="836"/>
        <end position="858"/>
    </location>
</feature>
<dbReference type="PROSITE" id="PS50853">
    <property type="entry name" value="FN3"/>
    <property type="match status" value="1"/>
</dbReference>
<dbReference type="InterPro" id="IPR036116">
    <property type="entry name" value="FN3_sf"/>
</dbReference>
<feature type="domain" description="Ig-like" evidence="14">
    <location>
        <begin position="245"/>
        <end position="330"/>
    </location>
</feature>
<dbReference type="EC" id="3.1.3.48" evidence="3"/>
<feature type="domain" description="Tyrosine-protein phosphatase" evidence="12">
    <location>
        <begin position="1039"/>
        <end position="1297"/>
    </location>
</feature>
<reference evidence="16" key="1">
    <citation type="journal article" date="2019" name="bioRxiv">
        <title>The Genome of the Zebra Mussel, Dreissena polymorpha: A Resource for Invasive Species Research.</title>
        <authorList>
            <person name="McCartney M.A."/>
            <person name="Auch B."/>
            <person name="Kono T."/>
            <person name="Mallez S."/>
            <person name="Zhang Y."/>
            <person name="Obille A."/>
            <person name="Becker A."/>
            <person name="Abrahante J.E."/>
            <person name="Garbe J."/>
            <person name="Badalamenti J.P."/>
            <person name="Herman A."/>
            <person name="Mangelson H."/>
            <person name="Liachko I."/>
            <person name="Sullivan S."/>
            <person name="Sone E.D."/>
            <person name="Koren S."/>
            <person name="Silverstein K.A.T."/>
            <person name="Beckman K.B."/>
            <person name="Gohl D.M."/>
        </authorList>
    </citation>
    <scope>NUCLEOTIDE SEQUENCE</scope>
    <source>
        <strain evidence="16">Duluth1</strain>
        <tissue evidence="16">Whole animal</tissue>
    </source>
</reference>
<sequence length="1591" mass="179673">MGCSVFNCIFYMIWIFLLKGFNTTQLTLTLTTDVNDIFVNSSITLRCSTPSTPKTVTWLKREKGSESIETVIFQKWVKETNSCITNNNAMECSCSSSQAYSCSIKSANVSNDGQRWLCKAVISNVNLESNIYTIRLVLPLTSLTILPRTSVAYPAFNVVSNFTCITSLSRPAASIQWFIDNRNITHLAIHSNNDDVARSDLQYKPNANGYSSGNISCVAKYEFEHISKVLTANMSIQVQYPVSNPIVTVNNRSISTGFAIREDRLVHLNCFSTGYPQPLYNWTYPGGRSTGALLKCAFTRNNGNVSCKAYNVMRTLDGTNSAEAKEKNIALQINVLYPPVITKLSSNDKNVDINNSTIRVQRGDNISIVCTSDANPPATVFWNGQLSVVSTLSVTSVQHDAVWTCQATNSMTEFDGETSTSSATRNISAIVLYSPEVQRLQNQTVLLNTSLTVLCNLTNVGNPPASNFSWIRKDTGKVMSTGQKLTIKNIRLTDEGEYQCNASNIMQPITNEVLYGLSQSTVYINVEYGAYVRVFKANQSNNSIVVNQGETVDLVCDADGDPEPVVRVMNTTRGNESILVEIKGNEAIYHIQQANCEYDIGNYTCSAKNHYNEGRQLLALFVYCSPRTSPFSPPVTTLYRAPNDTVLFTFTIIAYPKPTLQDIVWYKRNADSWRLLSDDTNFVVAITDDSMQTQLKIFHVQLKDYTDYMVNVSNKWGSTVEVFTLKAQSKPEVPKEIQVSRTGQTELIIEWIPGFNGGNSQTFTIRYKALTDGSWMFIPINISHYIWTIDGLKSGTTYQIEMMALNTIGHSDWTQEINITTLFDAVIVDKGSTSSAIWGSIGGAAGVVIIVAVLVVIWRHRKREMQKSDLKKIRTRRLLNQSNGAYENIGMVTSRMETKPSEEEMESSRSDIDDPRPCKVGNKLAPRLSERKVHSSDKRRLTLVPENKYKQSQQNNSQFTAGIQSLNKHNTVISDISSSPSAANSSDSSSTQRRDSFSIEHDPIYDNIYKKTTNFKSKNISIQNLRETITQDKNNKTDVFTEFSALGVVSEKIKESKNSAIKTANTSKNRYRNMYPYDKNRVILSVIGKDIDTDFINASFIDGYSSTKNYIAAQGPLANTIADFWRMIWESNVRVVVMVTNLVEYSKRKCIQYWPKDAANNCQYGDSTIHLLFEDIYADFVVRTLECNRKGFSKTITHLHFTAWPDKDVPDTALSLLQFWRKVRSLERHEESPWIVHCSAGVGRTGTFIALDYLYDQGVSEKHINVFDAVLLLREQRMNMVQTKNQYLYLHEVLCEALCPVGEVLNNKTFLEQKYTSNYLNEEYMTICRSHIAESKEETVDDVYLRVLDGEKPENIDKNISPCVIPDDKYRPVLNMSVNITGHTDYINAVYLSTFQKGDRLILTQSANISSDVDFVRLLHDHYVRTVVTVGDKMEPYLPENGETIVIGPFTASSISFEQKQHFEQYVVRFKHIGERDDFDVLVFRFTNWSQQLDLCPANELLSLLNEVQERAAADGPMVMQCHDGYSRSGLVAVLWCLMERSKHDGEVAVAETVRLIRRRRQQVISNEEQYRFCHEFMKEFVEGCAIYANA</sequence>
<evidence type="ECO:0000259" key="12">
    <source>
        <dbReference type="PROSITE" id="PS50055"/>
    </source>
</evidence>
<dbReference type="PRINTS" id="PR00700">
    <property type="entry name" value="PRTYPHPHTASE"/>
</dbReference>
<feature type="signal peptide" evidence="11">
    <location>
        <begin position="1"/>
        <end position="23"/>
    </location>
</feature>
<feature type="domain" description="Tyrosine-protein phosphatase" evidence="12">
    <location>
        <begin position="1320"/>
        <end position="1581"/>
    </location>
</feature>
<dbReference type="InterPro" id="IPR003598">
    <property type="entry name" value="Ig_sub2"/>
</dbReference>
<evidence type="ECO:0000256" key="9">
    <source>
        <dbReference type="SAM" id="MobiDB-lite"/>
    </source>
</evidence>
<dbReference type="InterPro" id="IPR000242">
    <property type="entry name" value="PTP_cat"/>
</dbReference>
<dbReference type="PANTHER" id="PTHR19134:SF562">
    <property type="entry name" value="PROTEIN-TYROSINE-PHOSPHATASE"/>
    <property type="match status" value="1"/>
</dbReference>
<keyword evidence="4 11" id="KW-0732">Signal</keyword>
<evidence type="ECO:0000259" key="14">
    <source>
        <dbReference type="PROSITE" id="PS50835"/>
    </source>
</evidence>
<evidence type="ECO:0000256" key="6">
    <source>
        <dbReference type="ARBA" id="ARBA00022912"/>
    </source>
</evidence>
<dbReference type="SUPFAM" id="SSF49265">
    <property type="entry name" value="Fibronectin type III"/>
    <property type="match status" value="1"/>
</dbReference>
<dbReference type="PANTHER" id="PTHR19134">
    <property type="entry name" value="RECEPTOR-TYPE TYROSINE-PROTEIN PHOSPHATASE"/>
    <property type="match status" value="1"/>
</dbReference>
<dbReference type="SUPFAM" id="SSF52799">
    <property type="entry name" value="(Phosphotyrosine protein) phosphatases II"/>
    <property type="match status" value="2"/>
</dbReference>
<keyword evidence="5" id="KW-0378">Hydrolase</keyword>
<feature type="domain" description="Ig-like" evidence="14">
    <location>
        <begin position="339"/>
        <end position="428"/>
    </location>
</feature>
<evidence type="ECO:0000256" key="8">
    <source>
        <dbReference type="ARBA" id="ARBA00051722"/>
    </source>
</evidence>
<dbReference type="PROSITE" id="PS50835">
    <property type="entry name" value="IG_LIKE"/>
    <property type="match status" value="6"/>
</dbReference>
<protein>
    <recommendedName>
        <fullName evidence="3">protein-tyrosine-phosphatase</fullName>
        <ecNumber evidence="3">3.1.3.48</ecNumber>
    </recommendedName>
</protein>
<dbReference type="SMART" id="SM00404">
    <property type="entry name" value="PTPc_motif"/>
    <property type="match status" value="2"/>
</dbReference>
<comment type="catalytic activity">
    <reaction evidence="8">
        <text>O-phospho-L-tyrosyl-[protein] + H2O = L-tyrosyl-[protein] + phosphate</text>
        <dbReference type="Rhea" id="RHEA:10684"/>
        <dbReference type="Rhea" id="RHEA-COMP:10136"/>
        <dbReference type="Rhea" id="RHEA-COMP:20101"/>
        <dbReference type="ChEBI" id="CHEBI:15377"/>
        <dbReference type="ChEBI" id="CHEBI:43474"/>
        <dbReference type="ChEBI" id="CHEBI:46858"/>
        <dbReference type="ChEBI" id="CHEBI:61978"/>
        <dbReference type="EC" id="3.1.3.48"/>
    </reaction>
</comment>
<feature type="domain" description="Ig-like" evidence="14">
    <location>
        <begin position="139"/>
        <end position="235"/>
    </location>
</feature>
<gene>
    <name evidence="16" type="ORF">DPMN_142674</name>
</gene>
<name>A0A9D4GBQ4_DREPO</name>
<comment type="caution">
    <text evidence="16">The sequence shown here is derived from an EMBL/GenBank/DDBJ whole genome shotgun (WGS) entry which is preliminary data.</text>
</comment>
<evidence type="ECO:0000313" key="16">
    <source>
        <dbReference type="EMBL" id="KAH3814180.1"/>
    </source>
</evidence>
<dbReference type="InterPro" id="IPR000387">
    <property type="entry name" value="Tyr_Pase_dom"/>
</dbReference>
<evidence type="ECO:0000256" key="11">
    <source>
        <dbReference type="SAM" id="SignalP"/>
    </source>
</evidence>
<dbReference type="SMART" id="SM00408">
    <property type="entry name" value="IGc2"/>
    <property type="match status" value="3"/>
</dbReference>
<dbReference type="Gene3D" id="2.60.40.10">
    <property type="entry name" value="Immunoglobulins"/>
    <property type="match status" value="5"/>
</dbReference>
<feature type="region of interest" description="Disordered" evidence="9">
    <location>
        <begin position="974"/>
        <end position="998"/>
    </location>
</feature>
<feature type="region of interest" description="Disordered" evidence="9">
    <location>
        <begin position="895"/>
        <end position="956"/>
    </location>
</feature>
<feature type="domain" description="Ig-like" evidence="14">
    <location>
        <begin position="40"/>
        <end position="118"/>
    </location>
</feature>
<dbReference type="PROSITE" id="PS50055">
    <property type="entry name" value="TYR_PHOSPHATASE_PTP"/>
    <property type="match status" value="2"/>
</dbReference>
<dbReference type="Pfam" id="PF00041">
    <property type="entry name" value="fn3"/>
    <property type="match status" value="1"/>
</dbReference>
<feature type="domain" description="Tyrosine specific protein phosphatases" evidence="13">
    <location>
        <begin position="1217"/>
        <end position="1288"/>
    </location>
</feature>
<dbReference type="PROSITE" id="PS00383">
    <property type="entry name" value="TYR_PHOSPHATASE_1"/>
    <property type="match status" value="1"/>
</dbReference>
<dbReference type="InterPro" id="IPR003599">
    <property type="entry name" value="Ig_sub"/>
</dbReference>
<dbReference type="InterPro" id="IPR007110">
    <property type="entry name" value="Ig-like_dom"/>
</dbReference>
<keyword evidence="10" id="KW-1133">Transmembrane helix</keyword>
<feature type="chain" id="PRO_5039621200" description="protein-tyrosine-phosphatase" evidence="11">
    <location>
        <begin position="24"/>
        <end position="1591"/>
    </location>
</feature>
<dbReference type="CDD" id="cd00063">
    <property type="entry name" value="FN3"/>
    <property type="match status" value="1"/>
</dbReference>
<dbReference type="InterPro" id="IPR016130">
    <property type="entry name" value="Tyr_Pase_AS"/>
</dbReference>
<keyword evidence="6" id="KW-0904">Protein phosphatase</keyword>
<evidence type="ECO:0000256" key="4">
    <source>
        <dbReference type="ARBA" id="ARBA00022729"/>
    </source>
</evidence>
<feature type="domain" description="Tyrosine specific protein phosphatases" evidence="13">
    <location>
        <begin position="1499"/>
        <end position="1572"/>
    </location>
</feature>
<dbReference type="Gene3D" id="3.90.190.10">
    <property type="entry name" value="Protein tyrosine phosphatase superfamily"/>
    <property type="match status" value="2"/>
</dbReference>
<dbReference type="Pfam" id="PF13927">
    <property type="entry name" value="Ig_3"/>
    <property type="match status" value="2"/>
</dbReference>
<dbReference type="InterPro" id="IPR003961">
    <property type="entry name" value="FN3_dom"/>
</dbReference>
<evidence type="ECO:0000259" key="15">
    <source>
        <dbReference type="PROSITE" id="PS50853"/>
    </source>
</evidence>
<dbReference type="SMART" id="SM00409">
    <property type="entry name" value="IG"/>
    <property type="match status" value="4"/>
</dbReference>
<evidence type="ECO:0000256" key="2">
    <source>
        <dbReference type="ARBA" id="ARBA00009580"/>
    </source>
</evidence>
<evidence type="ECO:0000256" key="7">
    <source>
        <dbReference type="ARBA" id="ARBA00023136"/>
    </source>
</evidence>